<dbReference type="RefSeq" id="WP_125417943.1">
    <property type="nucleotide sequence ID" value="NZ_RWIT01000001.1"/>
</dbReference>
<feature type="chain" id="PRO_5019531182" evidence="1">
    <location>
        <begin position="23"/>
        <end position="212"/>
    </location>
</feature>
<organism evidence="4 5">
    <name type="scientific">Hymenobacter rigui</name>
    <dbReference type="NCBI Taxonomy" id="334424"/>
    <lineage>
        <taxon>Bacteria</taxon>
        <taxon>Pseudomonadati</taxon>
        <taxon>Bacteroidota</taxon>
        <taxon>Cytophagia</taxon>
        <taxon>Cytophagales</taxon>
        <taxon>Hymenobacteraceae</taxon>
        <taxon>Hymenobacter</taxon>
    </lineage>
</organism>
<dbReference type="AlphaFoldDB" id="A0A428KX60"/>
<sequence length="212" mass="22654">MKISTRLTLMVVLLLAQLSALAATVTIEVGDNYYSPENVTINPGDVVVWRNVGSGVHPTVSETSAWSTFIISPSNTTSTISSLAAGTTYKYYCSAHSFVSNGTRQGMIGSITVRTVATPTLAARDLAPTLSVYPNPSRGLVTVSVSQLSAKSDLKLRLNNIIGREIRTVAVRPEAADGGMSINLSDLPAGMYFYSLVQNDKVLATKRLILQN</sequence>
<feature type="signal peptide" evidence="1">
    <location>
        <begin position="1"/>
        <end position="22"/>
    </location>
</feature>
<dbReference type="InterPro" id="IPR008972">
    <property type="entry name" value="Cupredoxin"/>
</dbReference>
<accession>A0A428KX60</accession>
<dbReference type="NCBIfam" id="TIGR04183">
    <property type="entry name" value="Por_Secre_tail"/>
    <property type="match status" value="1"/>
</dbReference>
<evidence type="ECO:0000313" key="5">
    <source>
        <dbReference type="Proteomes" id="UP000273500"/>
    </source>
</evidence>
<evidence type="ECO:0000313" key="4">
    <source>
        <dbReference type="EMBL" id="RSK51356.1"/>
    </source>
</evidence>
<keyword evidence="5" id="KW-1185">Reference proteome</keyword>
<proteinExistence type="predicted"/>
<evidence type="ECO:0000259" key="2">
    <source>
        <dbReference type="Pfam" id="PF13473"/>
    </source>
</evidence>
<reference evidence="4 5" key="1">
    <citation type="submission" date="2018-12" db="EMBL/GenBank/DDBJ databases">
        <authorList>
            <person name="Feng G."/>
            <person name="Zhu H."/>
        </authorList>
    </citation>
    <scope>NUCLEOTIDE SEQUENCE [LARGE SCALE GENOMIC DNA]</scope>
    <source>
        <strain evidence="4 5">KCTC 12533</strain>
    </source>
</reference>
<gene>
    <name evidence="4" type="ORF">EI291_03335</name>
</gene>
<keyword evidence="1" id="KW-0732">Signal</keyword>
<evidence type="ECO:0000259" key="3">
    <source>
        <dbReference type="Pfam" id="PF18962"/>
    </source>
</evidence>
<evidence type="ECO:0000256" key="1">
    <source>
        <dbReference type="SAM" id="SignalP"/>
    </source>
</evidence>
<comment type="caution">
    <text evidence="4">The sequence shown here is derived from an EMBL/GenBank/DDBJ whole genome shotgun (WGS) entry which is preliminary data.</text>
</comment>
<dbReference type="Proteomes" id="UP000273500">
    <property type="component" value="Unassembled WGS sequence"/>
</dbReference>
<dbReference type="Pfam" id="PF13473">
    <property type="entry name" value="Cupredoxin_1"/>
    <property type="match status" value="1"/>
</dbReference>
<dbReference type="InterPro" id="IPR026444">
    <property type="entry name" value="Secre_tail"/>
</dbReference>
<dbReference type="Pfam" id="PF18962">
    <property type="entry name" value="Por_Secre_tail"/>
    <property type="match status" value="1"/>
</dbReference>
<dbReference type="EMBL" id="RWIT01000001">
    <property type="protein sequence ID" value="RSK51356.1"/>
    <property type="molecule type" value="Genomic_DNA"/>
</dbReference>
<dbReference type="Gene3D" id="2.60.40.420">
    <property type="entry name" value="Cupredoxins - blue copper proteins"/>
    <property type="match status" value="1"/>
</dbReference>
<protein>
    <submittedName>
        <fullName evidence="4">T9SS C-terminal target domain-containing protein</fullName>
    </submittedName>
</protein>
<name>A0A428KX60_9BACT</name>
<dbReference type="OrthoDB" id="9816167at2"/>
<feature type="domain" description="Secretion system C-terminal sorting" evidence="3">
    <location>
        <begin position="132"/>
        <end position="209"/>
    </location>
</feature>
<feature type="domain" description="EfeO-type cupredoxin-like" evidence="2">
    <location>
        <begin position="9"/>
        <end position="102"/>
    </location>
</feature>
<dbReference type="SUPFAM" id="SSF49503">
    <property type="entry name" value="Cupredoxins"/>
    <property type="match status" value="1"/>
</dbReference>
<dbReference type="InterPro" id="IPR028096">
    <property type="entry name" value="EfeO_Cupredoxin"/>
</dbReference>